<evidence type="ECO:0000313" key="2">
    <source>
        <dbReference type="EMBL" id="PKS06747.1"/>
    </source>
</evidence>
<name>A0A2N3N2U9_9PEZI</name>
<keyword evidence="3" id="KW-1185">Reference proteome</keyword>
<dbReference type="InParanoid" id="A0A2N3N2U9"/>
<proteinExistence type="predicted"/>
<protein>
    <submittedName>
        <fullName evidence="2">Uncharacterized protein</fullName>
    </submittedName>
</protein>
<dbReference type="VEuPathDB" id="FungiDB:jhhlp_006821"/>
<comment type="caution">
    <text evidence="2">The sequence shown here is derived from an EMBL/GenBank/DDBJ whole genome shotgun (WGS) entry which is preliminary data.</text>
</comment>
<accession>A0A2N3N2U9</accession>
<organism evidence="2 3">
    <name type="scientific">Lomentospora prolificans</name>
    <dbReference type="NCBI Taxonomy" id="41688"/>
    <lineage>
        <taxon>Eukaryota</taxon>
        <taxon>Fungi</taxon>
        <taxon>Dikarya</taxon>
        <taxon>Ascomycota</taxon>
        <taxon>Pezizomycotina</taxon>
        <taxon>Sordariomycetes</taxon>
        <taxon>Hypocreomycetidae</taxon>
        <taxon>Microascales</taxon>
        <taxon>Microascaceae</taxon>
        <taxon>Lomentospora</taxon>
    </lineage>
</organism>
<dbReference type="Proteomes" id="UP000233524">
    <property type="component" value="Unassembled WGS sequence"/>
</dbReference>
<gene>
    <name evidence="2" type="ORF">jhhlp_006821</name>
</gene>
<dbReference type="EMBL" id="NLAX01001033">
    <property type="protein sequence ID" value="PKS06747.1"/>
    <property type="molecule type" value="Genomic_DNA"/>
</dbReference>
<feature type="region of interest" description="Disordered" evidence="1">
    <location>
        <begin position="321"/>
        <end position="351"/>
    </location>
</feature>
<feature type="compositionally biased region" description="Low complexity" evidence="1">
    <location>
        <begin position="321"/>
        <end position="336"/>
    </location>
</feature>
<evidence type="ECO:0000256" key="1">
    <source>
        <dbReference type="SAM" id="MobiDB-lite"/>
    </source>
</evidence>
<sequence>MGGSSSSPAPPPRVARLEQVSLAGVLEPVKSTIRTMDLPPAITETAVEGIRLCAGLRRHYIFSTGNDVDDSMIATTLEMLTGLIAKAKEACNIRDYVTLLIEDTVLRLSMDLGPPTKALKDVARFINPFLNSDGASTTSPIEPFRVTDVALITETEKDLLVLLYYCHESNIKGSPDEAIGHLCKLANKYGDIKDLDVRKEPFTETEVYLFWALIFLVTNISTAVPESDLAKDSRTRLEAEQGVQLSRLLTVVEILLTDMRLDQACFCLMFLRRLSVDEKRSWWKSRAKKIAKELTKRRTVRQRWHEEFAAKTVKEMVKAPAAEGSESWSARSSLSFSREDLGLDPDPMKGL</sequence>
<evidence type="ECO:0000313" key="3">
    <source>
        <dbReference type="Proteomes" id="UP000233524"/>
    </source>
</evidence>
<dbReference type="OrthoDB" id="4839879at2759"/>
<reference evidence="2 3" key="1">
    <citation type="journal article" date="2017" name="G3 (Bethesda)">
        <title>First Draft Genome Sequence of the Pathogenic Fungus Lomentospora prolificans (Formerly Scedosporium prolificans).</title>
        <authorList>
            <person name="Luo R."/>
            <person name="Zimin A."/>
            <person name="Workman R."/>
            <person name="Fan Y."/>
            <person name="Pertea G."/>
            <person name="Grossman N."/>
            <person name="Wear M.P."/>
            <person name="Jia B."/>
            <person name="Miller H."/>
            <person name="Casadevall A."/>
            <person name="Timp W."/>
            <person name="Zhang S.X."/>
            <person name="Salzberg S.L."/>
        </authorList>
    </citation>
    <scope>NUCLEOTIDE SEQUENCE [LARGE SCALE GENOMIC DNA]</scope>
    <source>
        <strain evidence="2 3">JHH-5317</strain>
    </source>
</reference>
<dbReference type="AlphaFoldDB" id="A0A2N3N2U9"/>
<dbReference type="STRING" id="41688.A0A2N3N2U9"/>